<evidence type="ECO:0000256" key="2">
    <source>
        <dbReference type="ARBA" id="ARBA00006801"/>
    </source>
</evidence>
<keyword evidence="14" id="KW-1185">Reference proteome</keyword>
<feature type="region of interest" description="Disordered" evidence="9">
    <location>
        <begin position="1051"/>
        <end position="1142"/>
    </location>
</feature>
<dbReference type="EMBL" id="JABCRI010000010">
    <property type="protein sequence ID" value="KAF8398699.1"/>
    <property type="molecule type" value="Genomic_DNA"/>
</dbReference>
<keyword evidence="5" id="KW-0804">Transcription</keyword>
<evidence type="ECO:0000259" key="10">
    <source>
        <dbReference type="PROSITE" id="PS50089"/>
    </source>
</evidence>
<dbReference type="Pfam" id="PF02373">
    <property type="entry name" value="JmjC"/>
    <property type="match status" value="1"/>
</dbReference>
<dbReference type="PROSITE" id="PS50089">
    <property type="entry name" value="ZF_RING_2"/>
    <property type="match status" value="1"/>
</dbReference>
<evidence type="ECO:0000256" key="9">
    <source>
        <dbReference type="SAM" id="MobiDB-lite"/>
    </source>
</evidence>
<feature type="compositionally biased region" description="Basic and acidic residues" evidence="9">
    <location>
        <begin position="17"/>
        <end position="26"/>
    </location>
</feature>
<dbReference type="GO" id="GO:0008270">
    <property type="term" value="F:zinc ion binding"/>
    <property type="evidence" value="ECO:0007669"/>
    <property type="project" value="UniProtKB-KW"/>
</dbReference>
<evidence type="ECO:0000313" key="13">
    <source>
        <dbReference type="EMBL" id="KAF8398699.1"/>
    </source>
</evidence>
<dbReference type="InterPro" id="IPR001841">
    <property type="entry name" value="Znf_RING"/>
</dbReference>
<feature type="compositionally biased region" description="Basic and acidic residues" evidence="9">
    <location>
        <begin position="211"/>
        <end position="233"/>
    </location>
</feature>
<evidence type="ECO:0000256" key="8">
    <source>
        <dbReference type="PROSITE-ProRule" id="PRU01002"/>
    </source>
</evidence>
<reference evidence="13 14" key="1">
    <citation type="submission" date="2020-04" db="EMBL/GenBank/DDBJ databases">
        <title>Plant Genome Project.</title>
        <authorList>
            <person name="Zhang R.-G."/>
        </authorList>
    </citation>
    <scope>NUCLEOTIDE SEQUENCE [LARGE SCALE GENOMIC DNA]</scope>
    <source>
        <strain evidence="13">YNK0</strain>
        <tissue evidence="13">Leaf</tissue>
    </source>
</reference>
<dbReference type="GO" id="GO:0003712">
    <property type="term" value="F:transcription coregulator activity"/>
    <property type="evidence" value="ECO:0007669"/>
    <property type="project" value="TreeGrafter"/>
</dbReference>
<evidence type="ECO:0000256" key="7">
    <source>
        <dbReference type="PROSITE-ProRule" id="PRU00175"/>
    </source>
</evidence>
<dbReference type="Pfam" id="PF10497">
    <property type="entry name" value="zf-4CXXC_R1"/>
    <property type="match status" value="1"/>
</dbReference>
<feature type="region of interest" description="Disordered" evidence="9">
    <location>
        <begin position="45"/>
        <end position="236"/>
    </location>
</feature>
<evidence type="ECO:0000256" key="5">
    <source>
        <dbReference type="ARBA" id="ARBA00023163"/>
    </source>
</evidence>
<keyword evidence="7" id="KW-0863">Zinc-finger</keyword>
<evidence type="ECO:0000256" key="4">
    <source>
        <dbReference type="ARBA" id="ARBA00023015"/>
    </source>
</evidence>
<dbReference type="InterPro" id="IPR045109">
    <property type="entry name" value="LSDs-like"/>
</dbReference>
<comment type="subcellular location">
    <subcellularLocation>
        <location evidence="1">Nucleus</location>
    </subcellularLocation>
</comment>
<proteinExistence type="inferred from homology"/>
<keyword evidence="7" id="KW-0862">Zinc</keyword>
<dbReference type="PANTHER" id="PTHR12549">
    <property type="entry name" value="JMJC DOMAIN-CONTAINING HISTONE DEMETHYLATION PROTEIN"/>
    <property type="match status" value="1"/>
</dbReference>
<feature type="compositionally biased region" description="Basic residues" evidence="9">
    <location>
        <begin position="72"/>
        <end position="88"/>
    </location>
</feature>
<feature type="domain" description="RING-type" evidence="10">
    <location>
        <begin position="255"/>
        <end position="302"/>
    </location>
</feature>
<dbReference type="InterPro" id="IPR014977">
    <property type="entry name" value="WRC_dom"/>
</dbReference>
<dbReference type="OrthoDB" id="1667110at2759"/>
<feature type="compositionally biased region" description="Basic and acidic residues" evidence="9">
    <location>
        <begin position="1051"/>
        <end position="1075"/>
    </location>
</feature>
<dbReference type="GO" id="GO:0000785">
    <property type="term" value="C:chromatin"/>
    <property type="evidence" value="ECO:0007669"/>
    <property type="project" value="TreeGrafter"/>
</dbReference>
<sequence>MPDLDSDEGDVLGAPPDHLRCHRNDGKQWRCKNWRLHEKNLCQEHFFYSRGKSKKKREKARVAEDRTEKQQRKGQQKKGKHRRKKGKGFQKENVQKIGGTSMKRSRNDGGSDGETDDEKKKRRKKSEDSDESFKLGKNAKDEIKSERKIQRGRKSGLAKCEVSEELENSENKEKGFEGTSRSASSSVRVSEGPKRKGGWPRGKKRKMGMVVKKEDFGESDNVEGKEKGLERKSGLVSYSRRKKNVNGKEDDSLMCHQCQRNDKGRIVRCGKCKRKRYCAPCIQRWYHQMSEEAIAEACPFCRGNCNCKACLRSHGTLEMSKGSKMKISNDEKVQHNKYLLHVLLPFLKQFHREQMMEKEMEAKIQGLSLSEIKVQQAFFSSDERLYCDNCKTSIVDFHRNCPNCSYDLCLTCCREIRDGYLQGGGEEVTMQYLDRGKNYMHGGDPLPVPSGQKEALDIHAETNSKDHVRPISEWKAKENGSIPCPPTKMGGCGDGLLELKCMFPEKWVSELKEKAEEIAKTHRLTDIPGSSTQWCSCFNLVGEIDFDNKKLRKAASREDYDDNYLYCPTARDIQHEDLEHFQRHWIKGEPVIVSNVLDFTSGLSWEPMVMWRAFREITNSKRSSHLAVKAIDCLDWCEVEINIHQFFKGYTEGRAHPNSWPEMLKLKDWPPSNFFEERLPRHGAEFVSALPFQEYTHPGYGHLNLAVKLPKDTLKPDLGPKTYIAYGTANELGRGDSVTKLHCDMSDAVNVLTHTGEVILKPQQLAIIENLKKKHITQDQKEFFGTVHMEYQKVEEPHMSPSAEKSMLEQSGMESSLISTADVPPLPLPSTLENSGFGTMLANNEQSFDGLEKKCDVVSFDVELNANRHVVATGNGKNEDAGSSSPQTVIDEEAADITGQEDGRNGYSSLNNQQLSKETAMEERHLSVSQASTMEAGTSHTLLAIDEVPGSSLNVKEEDVSGFDIKPNGDMLDVGVQEEESSRVLDVISETDEDRAGIGEETKVSTSLSVCRTESTGELNTTQLLEGEDAGSFGFIAQTDEAHDVVSHKLDGESVVSSEEKVDNDVAEETIKSMEWKSGARGRKRKATSQGKPQAGLGRKSRKATTEIAMTESQNEGETRTGEEHNRYKKGEEGDNGFTDTQPLTSEVLLTDHPEGKFSAFPLEGVLKDNVKTGTSGSGNTPEASEKSEDTNMVQDGIRKSGGIPAVSGNKMEDLEITEGGALWDIFRRQDVPKLQEYVRKHSREFRHFYCSPVDQVVHPIHDQTFYLTLEHKKKLKEEFGIEPWTFVQKLGEAVIIPAGCPHQVRNLKCNIADSVFHSFDFTVVCLRLQWEDLLFEKMVARVETKKDGAADSPTSVLEDEDLGA</sequence>
<evidence type="ECO:0008006" key="15">
    <source>
        <dbReference type="Google" id="ProtNLM"/>
    </source>
</evidence>
<dbReference type="Proteomes" id="UP000655225">
    <property type="component" value="Unassembled WGS sequence"/>
</dbReference>
<dbReference type="SMART" id="SM00558">
    <property type="entry name" value="JmjC"/>
    <property type="match status" value="1"/>
</dbReference>
<dbReference type="GO" id="GO:0031490">
    <property type="term" value="F:chromatin DNA binding"/>
    <property type="evidence" value="ECO:0007669"/>
    <property type="project" value="TreeGrafter"/>
</dbReference>
<feature type="compositionally biased region" description="Basic and acidic residues" evidence="9">
    <location>
        <begin position="60"/>
        <end position="71"/>
    </location>
</feature>
<feature type="compositionally biased region" description="Low complexity" evidence="9">
    <location>
        <begin position="180"/>
        <end position="190"/>
    </location>
</feature>
<dbReference type="GO" id="GO:0000118">
    <property type="term" value="C:histone deacetylase complex"/>
    <property type="evidence" value="ECO:0007669"/>
    <property type="project" value="TreeGrafter"/>
</dbReference>
<feature type="compositionally biased region" description="Polar residues" evidence="9">
    <location>
        <begin position="1172"/>
        <end position="1183"/>
    </location>
</feature>
<name>A0A834Z0D1_TETSI</name>
<evidence type="ECO:0000256" key="1">
    <source>
        <dbReference type="ARBA" id="ARBA00004123"/>
    </source>
</evidence>
<accession>A0A834Z0D1</accession>
<feature type="region of interest" description="Disordered" evidence="9">
    <location>
        <begin position="1"/>
        <end position="26"/>
    </location>
</feature>
<comment type="caution">
    <text evidence="13">The sequence shown here is derived from an EMBL/GenBank/DDBJ whole genome shotgun (WGS) entry which is preliminary data.</text>
</comment>
<evidence type="ECO:0000259" key="11">
    <source>
        <dbReference type="PROSITE" id="PS51184"/>
    </source>
</evidence>
<evidence type="ECO:0000313" key="14">
    <source>
        <dbReference type="Proteomes" id="UP000655225"/>
    </source>
</evidence>
<feature type="compositionally biased region" description="Basic residues" evidence="9">
    <location>
        <begin position="195"/>
        <end position="207"/>
    </location>
</feature>
<keyword evidence="4" id="KW-0805">Transcription regulation</keyword>
<feature type="region of interest" description="Disordered" evidence="9">
    <location>
        <begin position="1170"/>
        <end position="1192"/>
    </location>
</feature>
<feature type="compositionally biased region" description="Basic and acidic residues" evidence="9">
    <location>
        <begin position="125"/>
        <end position="149"/>
    </location>
</feature>
<organism evidence="13 14">
    <name type="scientific">Tetracentron sinense</name>
    <name type="common">Spur-leaf</name>
    <dbReference type="NCBI Taxonomy" id="13715"/>
    <lineage>
        <taxon>Eukaryota</taxon>
        <taxon>Viridiplantae</taxon>
        <taxon>Streptophyta</taxon>
        <taxon>Embryophyta</taxon>
        <taxon>Tracheophyta</taxon>
        <taxon>Spermatophyta</taxon>
        <taxon>Magnoliopsida</taxon>
        <taxon>Trochodendrales</taxon>
        <taxon>Trochodendraceae</taxon>
        <taxon>Tetracentron</taxon>
    </lineage>
</organism>
<feature type="domain" description="WRC" evidence="12">
    <location>
        <begin position="15"/>
        <end position="59"/>
    </location>
</feature>
<evidence type="ECO:0000256" key="6">
    <source>
        <dbReference type="ARBA" id="ARBA00023242"/>
    </source>
</evidence>
<dbReference type="InterPro" id="IPR003347">
    <property type="entry name" value="JmjC_dom"/>
</dbReference>
<feature type="domain" description="JmjC" evidence="11">
    <location>
        <begin position="698"/>
        <end position="1343"/>
    </location>
</feature>
<dbReference type="Pfam" id="PF08879">
    <property type="entry name" value="WRC"/>
    <property type="match status" value="1"/>
</dbReference>
<dbReference type="PROSITE" id="PS51667">
    <property type="entry name" value="WRC"/>
    <property type="match status" value="1"/>
</dbReference>
<dbReference type="SUPFAM" id="SSF51197">
    <property type="entry name" value="Clavaminate synthase-like"/>
    <property type="match status" value="2"/>
</dbReference>
<comment type="similarity">
    <text evidence="2">Belongs to the JARID1 histone demethylase family.</text>
</comment>
<evidence type="ECO:0000256" key="3">
    <source>
        <dbReference type="ARBA" id="ARBA00022723"/>
    </source>
</evidence>
<dbReference type="PROSITE" id="PS51184">
    <property type="entry name" value="JMJC"/>
    <property type="match status" value="1"/>
</dbReference>
<dbReference type="PANTHER" id="PTHR12549:SF11">
    <property type="entry name" value="LYSINE-SPECIFIC DEMETHYLASE JMJ25"/>
    <property type="match status" value="1"/>
</dbReference>
<evidence type="ECO:0000259" key="12">
    <source>
        <dbReference type="PROSITE" id="PS51667"/>
    </source>
</evidence>
<dbReference type="GO" id="GO:0006357">
    <property type="term" value="P:regulation of transcription by RNA polymerase II"/>
    <property type="evidence" value="ECO:0007669"/>
    <property type="project" value="TreeGrafter"/>
</dbReference>
<dbReference type="InterPro" id="IPR018866">
    <property type="entry name" value="Znf-4CXXC_R1"/>
</dbReference>
<protein>
    <recommendedName>
        <fullName evidence="15">Lysine-specific demethylase JMJ25-like</fullName>
    </recommendedName>
</protein>
<keyword evidence="6" id="KW-0539">Nucleus</keyword>
<dbReference type="Gene3D" id="2.60.120.650">
    <property type="entry name" value="Cupin"/>
    <property type="match status" value="2"/>
</dbReference>
<dbReference type="GO" id="GO:0032454">
    <property type="term" value="F:histone H3K9 demethylase activity"/>
    <property type="evidence" value="ECO:0007669"/>
    <property type="project" value="InterPro"/>
</dbReference>
<feature type="compositionally biased region" description="Basic and acidic residues" evidence="9">
    <location>
        <begin position="1117"/>
        <end position="1133"/>
    </location>
</feature>
<feature type="compositionally biased region" description="Acidic residues" evidence="9">
    <location>
        <begin position="1"/>
        <end position="10"/>
    </location>
</feature>
<keyword evidence="3" id="KW-0479">Metal-binding</keyword>
<gene>
    <name evidence="13" type="ORF">HHK36_014556</name>
</gene>
<comment type="caution">
    <text evidence="8">Lacks conserved residue(s) required for the propagation of feature annotation.</text>
</comment>